<protein>
    <submittedName>
        <fullName evidence="2">Uncharacterized protein</fullName>
    </submittedName>
</protein>
<dbReference type="InterPro" id="IPR029058">
    <property type="entry name" value="AB_hydrolase_fold"/>
</dbReference>
<accession>A0A915HN45</accession>
<keyword evidence="1" id="KW-1185">Reference proteome</keyword>
<dbReference type="WBParaSite" id="nRc.2.0.1.t02920-RA">
    <property type="protein sequence ID" value="nRc.2.0.1.t02920-RA"/>
    <property type="gene ID" value="nRc.2.0.1.g02920"/>
</dbReference>
<reference evidence="2" key="1">
    <citation type="submission" date="2022-11" db="UniProtKB">
        <authorList>
            <consortium name="WormBaseParasite"/>
        </authorList>
    </citation>
    <scope>IDENTIFICATION</scope>
</reference>
<organism evidence="1 2">
    <name type="scientific">Romanomermis culicivorax</name>
    <name type="common">Nematode worm</name>
    <dbReference type="NCBI Taxonomy" id="13658"/>
    <lineage>
        <taxon>Eukaryota</taxon>
        <taxon>Metazoa</taxon>
        <taxon>Ecdysozoa</taxon>
        <taxon>Nematoda</taxon>
        <taxon>Enoplea</taxon>
        <taxon>Dorylaimia</taxon>
        <taxon>Mermithida</taxon>
        <taxon>Mermithoidea</taxon>
        <taxon>Mermithidae</taxon>
        <taxon>Romanomermis</taxon>
    </lineage>
</organism>
<dbReference type="SUPFAM" id="SSF53474">
    <property type="entry name" value="alpha/beta-Hydrolases"/>
    <property type="match status" value="1"/>
</dbReference>
<proteinExistence type="predicted"/>
<sequence length="75" mass="7951">MAGVADGRLVADILAIFLRNLIKQKAIAAATTVFIGHSAGVHVGWSTALQIPGLRGFIEAFYKNQNIGLICEKNG</sequence>
<evidence type="ECO:0000313" key="2">
    <source>
        <dbReference type="WBParaSite" id="nRc.2.0.1.t02920-RA"/>
    </source>
</evidence>
<dbReference type="Proteomes" id="UP000887565">
    <property type="component" value="Unplaced"/>
</dbReference>
<evidence type="ECO:0000313" key="1">
    <source>
        <dbReference type="Proteomes" id="UP000887565"/>
    </source>
</evidence>
<dbReference type="AlphaFoldDB" id="A0A915HN45"/>
<name>A0A915HN45_ROMCU</name>